<keyword evidence="6 7" id="KW-0539">Nucleus</keyword>
<evidence type="ECO:0000256" key="7">
    <source>
        <dbReference type="RuleBase" id="RU364108"/>
    </source>
</evidence>
<comment type="subcellular location">
    <subcellularLocation>
        <location evidence="7">Cytoplasm</location>
    </subcellularLocation>
    <subcellularLocation>
        <location evidence="7">Nucleus</location>
    </subcellularLocation>
</comment>
<proteinExistence type="inferred from homology"/>
<gene>
    <name evidence="11" type="ORF">RchiOBHm_Chr3g0485701</name>
</gene>
<dbReference type="InterPro" id="IPR007064">
    <property type="entry name" value="Nmd3_N"/>
</dbReference>
<evidence type="ECO:0000256" key="1">
    <source>
        <dbReference type="ARBA" id="ARBA00009794"/>
    </source>
</evidence>
<organism evidence="11 12">
    <name type="scientific">Rosa chinensis</name>
    <name type="common">China rose</name>
    <dbReference type="NCBI Taxonomy" id="74649"/>
    <lineage>
        <taxon>Eukaryota</taxon>
        <taxon>Viridiplantae</taxon>
        <taxon>Streptophyta</taxon>
        <taxon>Embryophyta</taxon>
        <taxon>Tracheophyta</taxon>
        <taxon>Spermatophyta</taxon>
        <taxon>Magnoliopsida</taxon>
        <taxon>eudicotyledons</taxon>
        <taxon>Gunneridae</taxon>
        <taxon>Pentapetalae</taxon>
        <taxon>rosids</taxon>
        <taxon>fabids</taxon>
        <taxon>Rosales</taxon>
        <taxon>Rosaceae</taxon>
        <taxon>Rosoideae</taxon>
        <taxon>Rosoideae incertae sedis</taxon>
        <taxon>Rosa</taxon>
    </lineage>
</organism>
<dbReference type="Proteomes" id="UP000238479">
    <property type="component" value="Chromosome 3"/>
</dbReference>
<comment type="function">
    <text evidence="7">Acts as an adapter for the XPO1/CRM1-mediated export of the 60S ribosomal subunit.</text>
</comment>
<dbReference type="InterPro" id="IPR048899">
    <property type="entry name" value="NMD_SH3"/>
</dbReference>
<keyword evidence="4 7" id="KW-0963">Cytoplasm</keyword>
<dbReference type="GO" id="GO:0000055">
    <property type="term" value="P:ribosomal large subunit export from nucleus"/>
    <property type="evidence" value="ECO:0007669"/>
    <property type="project" value="TreeGrafter"/>
</dbReference>
<evidence type="ECO:0000259" key="9">
    <source>
        <dbReference type="Pfam" id="PF21192"/>
    </source>
</evidence>
<dbReference type="Pfam" id="PF21192">
    <property type="entry name" value="OB_NMD3"/>
    <property type="match status" value="1"/>
</dbReference>
<reference evidence="11 12" key="1">
    <citation type="journal article" date="2018" name="Nat. Genet.">
        <title>The Rosa genome provides new insights in the design of modern roses.</title>
        <authorList>
            <person name="Bendahmane M."/>
        </authorList>
    </citation>
    <scope>NUCLEOTIDE SEQUENCE [LARGE SCALE GENOMIC DNA]</scope>
    <source>
        <strain evidence="12">cv. Old Blush</strain>
    </source>
</reference>
<evidence type="ECO:0000259" key="10">
    <source>
        <dbReference type="Pfam" id="PF21193"/>
    </source>
</evidence>
<dbReference type="STRING" id="74649.A0A2P6RF21"/>
<dbReference type="InterPro" id="IPR048898">
    <property type="entry name" value="OB_NMD3"/>
</dbReference>
<accession>A0A2P6RF21</accession>
<evidence type="ECO:0000256" key="4">
    <source>
        <dbReference type="ARBA" id="ARBA00022490"/>
    </source>
</evidence>
<dbReference type="GO" id="GO:0005737">
    <property type="term" value="C:cytoplasm"/>
    <property type="evidence" value="ECO:0007669"/>
    <property type="project" value="UniProtKB-SubCell"/>
</dbReference>
<feature type="domain" description="60S ribosomal export protein NMD3 SH3" evidence="10">
    <location>
        <begin position="163"/>
        <end position="207"/>
    </location>
</feature>
<dbReference type="GO" id="GO:0043023">
    <property type="term" value="F:ribosomal large subunit binding"/>
    <property type="evidence" value="ECO:0007669"/>
    <property type="project" value="InterPro"/>
</dbReference>
<comment type="caution">
    <text evidence="11">The sequence shown here is derived from an EMBL/GenBank/DDBJ whole genome shotgun (WGS) entry which is preliminary data.</text>
</comment>
<evidence type="ECO:0000313" key="11">
    <source>
        <dbReference type="EMBL" id="PRQ45029.1"/>
    </source>
</evidence>
<dbReference type="EMBL" id="PDCK01000041">
    <property type="protein sequence ID" value="PRQ45029.1"/>
    <property type="molecule type" value="Genomic_DNA"/>
</dbReference>
<dbReference type="PANTHER" id="PTHR12746">
    <property type="entry name" value="NONSENSE-MEDIATED MRNA DECAY PROTEIN 3"/>
    <property type="match status" value="1"/>
</dbReference>
<dbReference type="PANTHER" id="PTHR12746:SF2">
    <property type="entry name" value="60S RIBOSOMAL EXPORT PROTEIN NMD3"/>
    <property type="match status" value="1"/>
</dbReference>
<dbReference type="GO" id="GO:0005634">
    <property type="term" value="C:nucleus"/>
    <property type="evidence" value="ECO:0007669"/>
    <property type="project" value="UniProtKB-SubCell"/>
</dbReference>
<feature type="domain" description="60S ribosomal export protein NMD3 OB-fold" evidence="9">
    <location>
        <begin position="227"/>
        <end position="316"/>
    </location>
</feature>
<keyword evidence="12" id="KW-1185">Reference proteome</keyword>
<dbReference type="Pfam" id="PF04981">
    <property type="entry name" value="NMD3"/>
    <property type="match status" value="1"/>
</dbReference>
<evidence type="ECO:0000256" key="6">
    <source>
        <dbReference type="ARBA" id="ARBA00023242"/>
    </source>
</evidence>
<dbReference type="Pfam" id="PF21193">
    <property type="entry name" value="NMD_SH3"/>
    <property type="match status" value="1"/>
</dbReference>
<evidence type="ECO:0000256" key="2">
    <source>
        <dbReference type="ARBA" id="ARBA00017035"/>
    </source>
</evidence>
<dbReference type="GO" id="GO:0015031">
    <property type="term" value="P:protein transport"/>
    <property type="evidence" value="ECO:0007669"/>
    <property type="project" value="UniProtKB-KW"/>
</dbReference>
<evidence type="ECO:0000256" key="5">
    <source>
        <dbReference type="ARBA" id="ARBA00022927"/>
    </source>
</evidence>
<evidence type="ECO:0000259" key="8">
    <source>
        <dbReference type="Pfam" id="PF04981"/>
    </source>
</evidence>
<keyword evidence="5 7" id="KW-0653">Protein transport</keyword>
<protein>
    <recommendedName>
        <fullName evidence="2 7">60S ribosomal export protein NMD3</fullName>
    </recommendedName>
</protein>
<comment type="similarity">
    <text evidence="1 7">Belongs to the NMD3 family.</text>
</comment>
<evidence type="ECO:0000256" key="3">
    <source>
        <dbReference type="ARBA" id="ARBA00022448"/>
    </source>
</evidence>
<feature type="domain" description="Nmd3 N-terminal" evidence="8">
    <location>
        <begin position="19"/>
        <end position="112"/>
    </location>
</feature>
<sequence>MDIDTGMFTVPQTVGSVLCCKCGIHMAPNAANMCVKFVNEGISYPPVHTSLSPEVDITEGLQEHVTIVHCPECDTYFQPLRTWIKAQLESKELLTFCVKRLKNLNKITLVHAESLILKHGAVASAIKITQMDQCIDFFFSTRSHGVKFVGKVAPVRSFEISPICREDLIFLPPKVRSSFGNLGPLMICTKVTNNIALLHPLTLRHCFLDADQYWRLTFKSLQTSRELVEYIVLDVEMVSFEVIVGGTRYALADAQVARVSDFGKNDTIFNIKIHIGHLLNLGDYALGYDLYGANSNDEELDKYKGLVIPDVILIKKSYEEKHLKKRAKPCAWMLKSLAMEVDAKGRGALEKEALEYEQFLKDLEENPDFRFNIDLYCDEEYQPSEIASMTDGEDAPSVPFDELLADMDNLKLREYEDDEDSGSMRE</sequence>
<evidence type="ECO:0000313" key="12">
    <source>
        <dbReference type="Proteomes" id="UP000238479"/>
    </source>
</evidence>
<dbReference type="OMA" id="WCSSYLE"/>
<dbReference type="Gramene" id="PRQ45029">
    <property type="protein sequence ID" value="PRQ45029"/>
    <property type="gene ID" value="RchiOBHm_Chr3g0485701"/>
</dbReference>
<dbReference type="InterPro" id="IPR039768">
    <property type="entry name" value="Nmd3"/>
</dbReference>
<dbReference type="AlphaFoldDB" id="A0A2P6RF21"/>
<keyword evidence="3 7" id="KW-0813">Transport</keyword>
<name>A0A2P6RF21_ROSCH</name>